<reference evidence="1" key="1">
    <citation type="journal article" date="2014" name="Front. Microbiol.">
        <title>High frequency of phylogenetically diverse reductive dehalogenase-homologous genes in deep subseafloor sedimentary metagenomes.</title>
        <authorList>
            <person name="Kawai M."/>
            <person name="Futagami T."/>
            <person name="Toyoda A."/>
            <person name="Takaki Y."/>
            <person name="Nishi S."/>
            <person name="Hori S."/>
            <person name="Arai W."/>
            <person name="Tsubouchi T."/>
            <person name="Morono Y."/>
            <person name="Uchiyama I."/>
            <person name="Ito T."/>
            <person name="Fujiyama A."/>
            <person name="Inagaki F."/>
            <person name="Takami H."/>
        </authorList>
    </citation>
    <scope>NUCLEOTIDE SEQUENCE</scope>
    <source>
        <strain evidence="1">Expedition CK06-06</strain>
    </source>
</reference>
<accession>X1RJH3</accession>
<proteinExistence type="predicted"/>
<comment type="caution">
    <text evidence="1">The sequence shown here is derived from an EMBL/GenBank/DDBJ whole genome shotgun (WGS) entry which is preliminary data.</text>
</comment>
<sequence>MTYAELGGSRPGTHTCGLASTQIVRHNAHRKKLIICNDAANAVYLSKGDGPAFANAGILLLPGGVWILEPDYRGYIWKGAIQCISLFAAQNLTWQEDW</sequence>
<protein>
    <submittedName>
        <fullName evidence="1">Uncharacterized protein</fullName>
    </submittedName>
</protein>
<organism evidence="1">
    <name type="scientific">marine sediment metagenome</name>
    <dbReference type="NCBI Taxonomy" id="412755"/>
    <lineage>
        <taxon>unclassified sequences</taxon>
        <taxon>metagenomes</taxon>
        <taxon>ecological metagenomes</taxon>
    </lineage>
</organism>
<dbReference type="EMBL" id="BARV01037923">
    <property type="protein sequence ID" value="GAI55709.1"/>
    <property type="molecule type" value="Genomic_DNA"/>
</dbReference>
<gene>
    <name evidence="1" type="ORF">S06H3_58555</name>
</gene>
<name>X1RJH3_9ZZZZ</name>
<dbReference type="AlphaFoldDB" id="X1RJH3"/>
<evidence type="ECO:0000313" key="1">
    <source>
        <dbReference type="EMBL" id="GAI55709.1"/>
    </source>
</evidence>